<keyword evidence="1" id="KW-0472">Membrane</keyword>
<keyword evidence="1" id="KW-0812">Transmembrane</keyword>
<keyword evidence="1" id="KW-1133">Transmembrane helix</keyword>
<protein>
    <submittedName>
        <fullName evidence="2">Uncharacterized protein</fullName>
    </submittedName>
</protein>
<feature type="transmembrane region" description="Helical" evidence="1">
    <location>
        <begin position="33"/>
        <end position="52"/>
    </location>
</feature>
<proteinExistence type="predicted"/>
<accession>A0ABY4PNQ1</accession>
<dbReference type="Proteomes" id="UP000829992">
    <property type="component" value="Chromosome"/>
</dbReference>
<name>A0ABY4PNQ1_9ACTN</name>
<reference evidence="2 3" key="1">
    <citation type="submission" date="2022-05" db="EMBL/GenBank/DDBJ databases">
        <authorList>
            <person name="Zhou X."/>
            <person name="Li K."/>
            <person name="Man Y."/>
        </authorList>
    </citation>
    <scope>NUCLEOTIDE SEQUENCE [LARGE SCALE GENOMIC DNA]</scope>
    <source>
        <strain evidence="2 3">MS405</strain>
    </source>
</reference>
<dbReference type="EMBL" id="CP097289">
    <property type="protein sequence ID" value="UQT55241.1"/>
    <property type="molecule type" value="Genomic_DNA"/>
</dbReference>
<evidence type="ECO:0000313" key="3">
    <source>
        <dbReference type="Proteomes" id="UP000829992"/>
    </source>
</evidence>
<evidence type="ECO:0000313" key="2">
    <source>
        <dbReference type="EMBL" id="UQT55241.1"/>
    </source>
</evidence>
<gene>
    <name evidence="2" type="ORF">M4V62_09100</name>
</gene>
<sequence>MQLAQTLAVAVLSGLGGAAVSLADVHGASTSVALTATFALTGALAAAGVVAARRIRPPKVP</sequence>
<organism evidence="2 3">
    <name type="scientific">Streptomyces durmitorensis</name>
    <dbReference type="NCBI Taxonomy" id="319947"/>
    <lineage>
        <taxon>Bacteria</taxon>
        <taxon>Bacillati</taxon>
        <taxon>Actinomycetota</taxon>
        <taxon>Actinomycetes</taxon>
        <taxon>Kitasatosporales</taxon>
        <taxon>Streptomycetaceae</taxon>
        <taxon>Streptomyces</taxon>
    </lineage>
</organism>
<keyword evidence="3" id="KW-1185">Reference proteome</keyword>
<evidence type="ECO:0000256" key="1">
    <source>
        <dbReference type="SAM" id="Phobius"/>
    </source>
</evidence>
<dbReference type="RefSeq" id="WP_249586731.1">
    <property type="nucleotide sequence ID" value="NZ_BAAAQL010000008.1"/>
</dbReference>